<reference evidence="2 3" key="1">
    <citation type="submission" date="2019-10" db="EMBL/GenBank/DDBJ databases">
        <title>Dictyobacter vulcani sp. nov., within the class Ktedonobacteria, isolated from soil of volcanic Mt. Zao.</title>
        <authorList>
            <person name="Zheng Y."/>
            <person name="Wang C.M."/>
            <person name="Sakai Y."/>
            <person name="Abe K."/>
            <person name="Yokota A."/>
            <person name="Yabe S."/>
        </authorList>
    </citation>
    <scope>NUCLEOTIDE SEQUENCE [LARGE SCALE GENOMIC DNA]</scope>
    <source>
        <strain evidence="2 3">W12</strain>
    </source>
</reference>
<dbReference type="EMBL" id="BKZW01000001">
    <property type="protein sequence ID" value="GER86460.1"/>
    <property type="molecule type" value="Genomic_DNA"/>
</dbReference>
<dbReference type="Proteomes" id="UP000326912">
    <property type="component" value="Unassembled WGS sequence"/>
</dbReference>
<evidence type="ECO:0000256" key="1">
    <source>
        <dbReference type="SAM" id="MobiDB-lite"/>
    </source>
</evidence>
<feature type="compositionally biased region" description="Basic and acidic residues" evidence="1">
    <location>
        <begin position="67"/>
        <end position="98"/>
    </location>
</feature>
<keyword evidence="3" id="KW-1185">Reference proteome</keyword>
<evidence type="ECO:0000313" key="3">
    <source>
        <dbReference type="Proteomes" id="UP000326912"/>
    </source>
</evidence>
<dbReference type="RefSeq" id="WP_151754592.1">
    <property type="nucleotide sequence ID" value="NZ_BKZW01000001.1"/>
</dbReference>
<accession>A0A5J4KJE9</accession>
<protein>
    <submittedName>
        <fullName evidence="2">Uncharacterized protein</fullName>
    </submittedName>
</protein>
<comment type="caution">
    <text evidence="2">The sequence shown here is derived from an EMBL/GenBank/DDBJ whole genome shotgun (WGS) entry which is preliminary data.</text>
</comment>
<name>A0A5J4KJE9_9CHLR</name>
<dbReference type="AlphaFoldDB" id="A0A5J4KJE9"/>
<gene>
    <name evidence="2" type="ORF">KDW_06220</name>
</gene>
<sequence length="235" mass="25975">MQDITGTGGGANGLQIGLKVIQEVVKDQLQGNIVKLKENLTEASETMKDNLQAGLQSAFQTGADAMEASRDQSSQEHHNKNEIVKPATDKHELAKTSSKDSQSYVDRSRELFTRLIADGNNLEDLVDKLVGNIGTAKNTLDKISTGIDIARDALEQAGPLIGQQENMKKLQEILNALAPRVRMAKEIIDKIELLLNSQGDDSTIRSILDKFTGGLIMYRMSCLRSKKELIRYREH</sequence>
<evidence type="ECO:0000313" key="2">
    <source>
        <dbReference type="EMBL" id="GER86460.1"/>
    </source>
</evidence>
<proteinExistence type="predicted"/>
<organism evidence="2 3">
    <name type="scientific">Dictyobacter vulcani</name>
    <dbReference type="NCBI Taxonomy" id="2607529"/>
    <lineage>
        <taxon>Bacteria</taxon>
        <taxon>Bacillati</taxon>
        <taxon>Chloroflexota</taxon>
        <taxon>Ktedonobacteria</taxon>
        <taxon>Ktedonobacterales</taxon>
        <taxon>Dictyobacteraceae</taxon>
        <taxon>Dictyobacter</taxon>
    </lineage>
</organism>
<feature type="region of interest" description="Disordered" evidence="1">
    <location>
        <begin position="63"/>
        <end position="102"/>
    </location>
</feature>